<evidence type="ECO:0000256" key="5">
    <source>
        <dbReference type="ARBA" id="ARBA00022692"/>
    </source>
</evidence>
<feature type="transmembrane region" description="Helical" evidence="9">
    <location>
        <begin position="242"/>
        <end position="261"/>
    </location>
</feature>
<name>A0ABM7F2Z8_9ACTN</name>
<comment type="subcellular location">
    <subcellularLocation>
        <location evidence="1">Cell membrane</location>
        <topology evidence="1">Multi-pass membrane protein</topology>
    </subcellularLocation>
</comment>
<dbReference type="PANTHER" id="PTHR23502">
    <property type="entry name" value="MAJOR FACILITATOR SUPERFAMILY"/>
    <property type="match status" value="1"/>
</dbReference>
<feature type="transmembrane region" description="Helical" evidence="9">
    <location>
        <begin position="400"/>
        <end position="421"/>
    </location>
</feature>
<evidence type="ECO:0000313" key="12">
    <source>
        <dbReference type="Proteomes" id="UP001321542"/>
    </source>
</evidence>
<dbReference type="NCBIfam" id="TIGR00710">
    <property type="entry name" value="efflux_Bcr_CflA"/>
    <property type="match status" value="1"/>
</dbReference>
<evidence type="ECO:0000256" key="4">
    <source>
        <dbReference type="ARBA" id="ARBA00022475"/>
    </source>
</evidence>
<evidence type="ECO:0000313" key="11">
    <source>
        <dbReference type="EMBL" id="BBC30171.1"/>
    </source>
</evidence>
<feature type="transmembrane region" description="Helical" evidence="9">
    <location>
        <begin position="191"/>
        <end position="210"/>
    </location>
</feature>
<keyword evidence="3" id="KW-0813">Transport</keyword>
<dbReference type="InterPro" id="IPR004812">
    <property type="entry name" value="Efflux_drug-R_Bcr/CmlA"/>
</dbReference>
<feature type="transmembrane region" description="Helical" evidence="9">
    <location>
        <begin position="105"/>
        <end position="128"/>
    </location>
</feature>
<evidence type="ECO:0000256" key="9">
    <source>
        <dbReference type="SAM" id="Phobius"/>
    </source>
</evidence>
<feature type="compositionally biased region" description="Pro residues" evidence="8">
    <location>
        <begin position="1"/>
        <end position="13"/>
    </location>
</feature>
<evidence type="ECO:0000256" key="6">
    <source>
        <dbReference type="ARBA" id="ARBA00022989"/>
    </source>
</evidence>
<evidence type="ECO:0000256" key="7">
    <source>
        <dbReference type="ARBA" id="ARBA00023136"/>
    </source>
</evidence>
<dbReference type="EMBL" id="AP018448">
    <property type="protein sequence ID" value="BBC30171.1"/>
    <property type="molecule type" value="Genomic_DNA"/>
</dbReference>
<dbReference type="PROSITE" id="PS50850">
    <property type="entry name" value="MFS"/>
    <property type="match status" value="1"/>
</dbReference>
<dbReference type="CDD" id="cd17320">
    <property type="entry name" value="MFS_MdfA_MDR_like"/>
    <property type="match status" value="1"/>
</dbReference>
<feature type="transmembrane region" description="Helical" evidence="9">
    <location>
        <begin position="163"/>
        <end position="185"/>
    </location>
</feature>
<organism evidence="11 12">
    <name type="scientific">Streptomyces graminofaciens</name>
    <dbReference type="NCBI Taxonomy" id="68212"/>
    <lineage>
        <taxon>Bacteria</taxon>
        <taxon>Bacillati</taxon>
        <taxon>Actinomycetota</taxon>
        <taxon>Actinomycetes</taxon>
        <taxon>Kitasatosporales</taxon>
        <taxon>Streptomycetaceae</taxon>
        <taxon>Streptomyces</taxon>
    </lineage>
</organism>
<comment type="similarity">
    <text evidence="2">Belongs to the major facilitator superfamily. Bcr/CmlA family.</text>
</comment>
<feature type="transmembrane region" description="Helical" evidence="9">
    <location>
        <begin position="339"/>
        <end position="360"/>
    </location>
</feature>
<sequence length="437" mass="43597">MPMVTPTPSPPAAAPAAAHDPAATPSAQSAPAEGGVVALVAVLGALTAVAPLATDMYVPGFPAMGEALGVSSSAVQLTMTAFLAGLVVGQLLFGPLSDGLGRRRLLMGGIAGFILFSLVCAAAPNIGVLTAARFLQGMAGAAGTVLARAVLTDRFQGADLPRYVAVLSQIMGVAPIAAPVLGGAVLTVSTWRAVFAVLAVTGGLLLLAVLRKVPESLPPERRHGGGMTSTFRAMGALFARRAFMGYVLVLALAAAALFAYISGSSFVFENLHDVSSTTYSLIFATNAAGMLVAGAVFSRLVARGVRLNTLLSTGVGVAVLGALAQVLLVLTVGETLAGTWAALFVTVGGIGMVFPAAMSIGQALGRATPGAASALLGGTQFLFGALASPLVGVFGEDSSLPLALIMLSAAGAAALALVGLARPWRAEGEPGAPTSRK</sequence>
<feature type="compositionally biased region" description="Low complexity" evidence="8">
    <location>
        <begin position="14"/>
        <end position="29"/>
    </location>
</feature>
<feature type="region of interest" description="Disordered" evidence="8">
    <location>
        <begin position="1"/>
        <end position="29"/>
    </location>
</feature>
<proteinExistence type="inferred from homology"/>
<feature type="transmembrane region" description="Helical" evidence="9">
    <location>
        <begin position="36"/>
        <end position="54"/>
    </location>
</feature>
<keyword evidence="6 9" id="KW-1133">Transmembrane helix</keyword>
<keyword evidence="5 9" id="KW-0812">Transmembrane</keyword>
<reference evidence="11 12" key="1">
    <citation type="journal article" date="2010" name="ChemBioChem">
        <title>Cloning and characterization of the biosynthetic gene cluster of 16-membered macrolide antibiotic FD-891: involvement of a dual functional cytochrome P450 monooxygenase catalyzing epoxidation and hydroxylation.</title>
        <authorList>
            <person name="Kudo F."/>
            <person name="Motegi A."/>
            <person name="Mizoue K."/>
            <person name="Eguchi T."/>
        </authorList>
    </citation>
    <scope>NUCLEOTIDE SEQUENCE [LARGE SCALE GENOMIC DNA]</scope>
    <source>
        <strain evidence="11 12">A-8890</strain>
    </source>
</reference>
<evidence type="ECO:0000259" key="10">
    <source>
        <dbReference type="PROSITE" id="PS50850"/>
    </source>
</evidence>
<feature type="transmembrane region" description="Helical" evidence="9">
    <location>
        <begin position="134"/>
        <end position="151"/>
    </location>
</feature>
<gene>
    <name evidence="11" type="ORF">SGFS_014650</name>
</gene>
<feature type="transmembrane region" description="Helical" evidence="9">
    <location>
        <begin position="281"/>
        <end position="302"/>
    </location>
</feature>
<dbReference type="Pfam" id="PF07690">
    <property type="entry name" value="MFS_1"/>
    <property type="match status" value="1"/>
</dbReference>
<evidence type="ECO:0000256" key="1">
    <source>
        <dbReference type="ARBA" id="ARBA00004651"/>
    </source>
</evidence>
<keyword evidence="7 9" id="KW-0472">Membrane</keyword>
<keyword evidence="4" id="KW-1003">Cell membrane</keyword>
<feature type="domain" description="Major facilitator superfamily (MFS) profile" evidence="10">
    <location>
        <begin position="37"/>
        <end position="426"/>
    </location>
</feature>
<dbReference type="Gene3D" id="1.20.1720.10">
    <property type="entry name" value="Multidrug resistance protein D"/>
    <property type="match status" value="1"/>
</dbReference>
<feature type="transmembrane region" description="Helical" evidence="9">
    <location>
        <begin position="309"/>
        <end position="333"/>
    </location>
</feature>
<evidence type="ECO:0000256" key="3">
    <source>
        <dbReference type="ARBA" id="ARBA00022448"/>
    </source>
</evidence>
<reference evidence="11 12" key="2">
    <citation type="journal article" date="2023" name="ChemBioChem">
        <title>Acyltransferase Domain Exchange between Two Independent Type I Polyketide Synthases in the Same Producer Strain of Macrolide Antibiotics.</title>
        <authorList>
            <person name="Kudo F."/>
            <person name="Kishikawa K."/>
            <person name="Tsuboi K."/>
            <person name="Kido T."/>
            <person name="Usui T."/>
            <person name="Hashimoto J."/>
            <person name="Shin-Ya K."/>
            <person name="Miyanaga A."/>
            <person name="Eguchi T."/>
        </authorList>
    </citation>
    <scope>NUCLEOTIDE SEQUENCE [LARGE SCALE GENOMIC DNA]</scope>
    <source>
        <strain evidence="11 12">A-8890</strain>
    </source>
</reference>
<dbReference type="InterPro" id="IPR036259">
    <property type="entry name" value="MFS_trans_sf"/>
</dbReference>
<evidence type="ECO:0000256" key="8">
    <source>
        <dbReference type="SAM" id="MobiDB-lite"/>
    </source>
</evidence>
<dbReference type="SUPFAM" id="SSF103473">
    <property type="entry name" value="MFS general substrate transporter"/>
    <property type="match status" value="1"/>
</dbReference>
<evidence type="ECO:0000256" key="2">
    <source>
        <dbReference type="ARBA" id="ARBA00006236"/>
    </source>
</evidence>
<feature type="transmembrane region" description="Helical" evidence="9">
    <location>
        <begin position="74"/>
        <end position="93"/>
    </location>
</feature>
<dbReference type="InterPro" id="IPR011701">
    <property type="entry name" value="MFS"/>
</dbReference>
<keyword evidence="12" id="KW-1185">Reference proteome</keyword>
<feature type="transmembrane region" description="Helical" evidence="9">
    <location>
        <begin position="372"/>
        <end position="394"/>
    </location>
</feature>
<protein>
    <recommendedName>
        <fullName evidence="10">Major facilitator superfamily (MFS) profile domain-containing protein</fullName>
    </recommendedName>
</protein>
<dbReference type="PANTHER" id="PTHR23502:SF132">
    <property type="entry name" value="POLYAMINE TRANSPORTER 2-RELATED"/>
    <property type="match status" value="1"/>
</dbReference>
<accession>A0ABM7F2Z8</accession>
<dbReference type="InterPro" id="IPR020846">
    <property type="entry name" value="MFS_dom"/>
</dbReference>
<dbReference type="Proteomes" id="UP001321542">
    <property type="component" value="Chromosome"/>
</dbReference>